<dbReference type="EMBL" id="JQ844222">
    <property type="protein sequence ID" value="AGS53137.1"/>
    <property type="molecule type" value="Genomic_DNA"/>
</dbReference>
<sequence length="225" mass="24018">MNLVRCQNGHFYDETRFSACPHCSGEAGRGDSVLTMPVMNAGGEAVTTNLSGARAAAADVTVAATPEPPMSVSLQDAVNSATAGPAPMVSGDDQKTVSFYKKSTGTEPVVGWLICIEGAHFGEDFRLKSGRNFIGRGADMDVVISKDGTVSRDRHVAVVYDPKGRAFLVMPGESKELSYLNGDVVLMPAALKLYDKLTVGETKLMFIPCCGAQFGWDDVMKKEEN</sequence>
<accession>A0A806KEQ8</accession>
<reference evidence="2" key="1">
    <citation type="submission" date="2012-03" db="EMBL/GenBank/DDBJ databases">
        <title>Functional metagenomics reveals considerable lignocellulase gene clusters in the gut microbiome of a wood-feeding higher termite.</title>
        <authorList>
            <person name="Liu N."/>
        </authorList>
    </citation>
    <scope>NUCLEOTIDE SEQUENCE</scope>
</reference>
<proteinExistence type="predicted"/>
<dbReference type="InterPro" id="IPR000253">
    <property type="entry name" value="FHA_dom"/>
</dbReference>
<dbReference type="Gene3D" id="2.60.200.20">
    <property type="match status" value="1"/>
</dbReference>
<dbReference type="AlphaFoldDB" id="A0A806KEQ8"/>
<dbReference type="Pfam" id="PF00498">
    <property type="entry name" value="FHA"/>
    <property type="match status" value="1"/>
</dbReference>
<evidence type="ECO:0000259" key="1">
    <source>
        <dbReference type="PROSITE" id="PS50006"/>
    </source>
</evidence>
<evidence type="ECO:0000313" key="2">
    <source>
        <dbReference type="EMBL" id="AGS53137.1"/>
    </source>
</evidence>
<dbReference type="CDD" id="cd00060">
    <property type="entry name" value="FHA"/>
    <property type="match status" value="1"/>
</dbReference>
<dbReference type="InterPro" id="IPR008984">
    <property type="entry name" value="SMAD_FHA_dom_sf"/>
</dbReference>
<organism evidence="2">
    <name type="scientific">uncultured bacterium contig00040</name>
    <dbReference type="NCBI Taxonomy" id="1181528"/>
    <lineage>
        <taxon>Bacteria</taxon>
        <taxon>environmental samples</taxon>
    </lineage>
</organism>
<dbReference type="SUPFAM" id="SSF49879">
    <property type="entry name" value="SMAD/FHA domain"/>
    <property type="match status" value="1"/>
</dbReference>
<feature type="domain" description="FHA" evidence="1">
    <location>
        <begin position="132"/>
        <end position="185"/>
    </location>
</feature>
<protein>
    <submittedName>
        <fullName evidence="2">FHA domain containing protein</fullName>
    </submittedName>
</protein>
<dbReference type="PROSITE" id="PS50006">
    <property type="entry name" value="FHA_DOMAIN"/>
    <property type="match status" value="1"/>
</dbReference>
<name>A0A806KEQ8_9BACT</name>